<dbReference type="Proteomes" id="UP000243900">
    <property type="component" value="Unassembled WGS sequence"/>
</dbReference>
<dbReference type="PANTHER" id="PTHR43305:SF1">
    <property type="entry name" value="FAMILY N-ACETYLTRANSFERASE, PUTATIVE (AFU_ORTHOLOGUE AFUA_2G01380)-RELATED"/>
    <property type="match status" value="1"/>
</dbReference>
<dbReference type="OrthoDB" id="9805924at2"/>
<dbReference type="PANTHER" id="PTHR43305">
    <property type="entry name" value="FAMILY N-ACETYLTRANSFERASE, PUTATIVE (AFU_ORTHOLOGUE AFUA_2G01380)-RELATED"/>
    <property type="match status" value="1"/>
</dbReference>
<protein>
    <submittedName>
        <fullName evidence="2">N-acetyltransferase</fullName>
    </submittedName>
</protein>
<dbReference type="RefSeq" id="WP_105192724.1">
    <property type="nucleotide sequence ID" value="NZ_PTQZ01000166.1"/>
</dbReference>
<keyword evidence="3" id="KW-1185">Reference proteome</keyword>
<organism evidence="2 3">
    <name type="scientific">Amnimonas aquatica</name>
    <dbReference type="NCBI Taxonomy" id="2094561"/>
    <lineage>
        <taxon>Bacteria</taxon>
        <taxon>Pseudomonadati</taxon>
        <taxon>Pseudomonadota</taxon>
        <taxon>Gammaproteobacteria</taxon>
        <taxon>Moraxellales</taxon>
        <taxon>Moraxellaceae</taxon>
        <taxon>Amnimonas</taxon>
    </lineage>
</organism>
<dbReference type="GO" id="GO:0016747">
    <property type="term" value="F:acyltransferase activity, transferring groups other than amino-acyl groups"/>
    <property type="evidence" value="ECO:0007669"/>
    <property type="project" value="InterPro"/>
</dbReference>
<dbReference type="Pfam" id="PF00583">
    <property type="entry name" value="Acetyltransf_1"/>
    <property type="match status" value="1"/>
</dbReference>
<accession>A0A2P6ARU8</accession>
<feature type="domain" description="N-acetyltransferase" evidence="1">
    <location>
        <begin position="3"/>
        <end position="156"/>
    </location>
</feature>
<keyword evidence="2" id="KW-0808">Transferase</keyword>
<proteinExistence type="predicted"/>
<dbReference type="Gene3D" id="3.40.630.30">
    <property type="match status" value="1"/>
</dbReference>
<dbReference type="CDD" id="cd04301">
    <property type="entry name" value="NAT_SF"/>
    <property type="match status" value="1"/>
</dbReference>
<dbReference type="AlphaFoldDB" id="A0A2P6ARU8"/>
<evidence type="ECO:0000313" key="2">
    <source>
        <dbReference type="EMBL" id="PQA38503.1"/>
    </source>
</evidence>
<gene>
    <name evidence="2" type="ORF">C5O18_07105</name>
</gene>
<sequence>MPVRVEIAETPAQYADGGKLFREYADFLGVDLGFQDFAGEMATLPVMYGPPDGSLLLAWLDGHCIGAVGLRRLAPGVAEMKRLFVQPGHQGSGAGRALVEAFIARAGVLGYRRIRLDTLRSLTAALALYRHHGFVEIAPYYHNPLPDVVFMERVLP</sequence>
<evidence type="ECO:0000259" key="1">
    <source>
        <dbReference type="PROSITE" id="PS51186"/>
    </source>
</evidence>
<dbReference type="InterPro" id="IPR000182">
    <property type="entry name" value="GNAT_dom"/>
</dbReference>
<reference evidence="3" key="1">
    <citation type="submission" date="2018-02" db="EMBL/GenBank/DDBJ databases">
        <title>Genome sequencing of Solimonas sp. HR-BB.</title>
        <authorList>
            <person name="Lee Y."/>
            <person name="Jeon C.O."/>
        </authorList>
    </citation>
    <scope>NUCLEOTIDE SEQUENCE [LARGE SCALE GENOMIC DNA]</scope>
    <source>
        <strain evidence="3">HR-E</strain>
    </source>
</reference>
<name>A0A2P6ARU8_9GAMM</name>
<dbReference type="EMBL" id="PTQZ01000166">
    <property type="protein sequence ID" value="PQA38503.1"/>
    <property type="molecule type" value="Genomic_DNA"/>
</dbReference>
<dbReference type="InterPro" id="IPR052777">
    <property type="entry name" value="Acetyltransferase_Enz"/>
</dbReference>
<dbReference type="PROSITE" id="PS51186">
    <property type="entry name" value="GNAT"/>
    <property type="match status" value="1"/>
</dbReference>
<dbReference type="InterPro" id="IPR016181">
    <property type="entry name" value="Acyl_CoA_acyltransferase"/>
</dbReference>
<comment type="caution">
    <text evidence="2">The sequence shown here is derived from an EMBL/GenBank/DDBJ whole genome shotgun (WGS) entry which is preliminary data.</text>
</comment>
<evidence type="ECO:0000313" key="3">
    <source>
        <dbReference type="Proteomes" id="UP000243900"/>
    </source>
</evidence>
<dbReference type="SUPFAM" id="SSF55729">
    <property type="entry name" value="Acyl-CoA N-acyltransferases (Nat)"/>
    <property type="match status" value="1"/>
</dbReference>